<keyword evidence="2 3" id="KW-0808">Transferase</keyword>
<evidence type="ECO:0000313" key="4">
    <source>
        <dbReference type="Proteomes" id="UP000196239"/>
    </source>
</evidence>
<dbReference type="AlphaFoldDB" id="A0A128A3C5"/>
<dbReference type="InterPro" id="IPR029057">
    <property type="entry name" value="PRTase-like"/>
</dbReference>
<evidence type="ECO:0000256" key="1">
    <source>
        <dbReference type="ARBA" id="ARBA00022676"/>
    </source>
</evidence>
<name>A0A128A3C5_9ARCH</name>
<dbReference type="PANTHER" id="PTHR43363">
    <property type="entry name" value="HYPOXANTHINE PHOSPHORIBOSYLTRANSFERASE"/>
    <property type="match status" value="1"/>
</dbReference>
<dbReference type="InterPro" id="IPR000836">
    <property type="entry name" value="PRTase_dom"/>
</dbReference>
<sequence>MVSKNNWKGKSFLTWSDIDSQVKVLCAKIIKSGFEFDTIATISRGGLVPARLVADNFDIKKILVDKKKIPKKTLFVDDIYDSGDTFNKVLSIVEKPKSFLYATMVARRGEKYPKQLVYAKKTLGSEYVVFPWDKLEFKREPKSH</sequence>
<gene>
    <name evidence="3" type="ORF">NDEV_1084</name>
</gene>
<organism evidence="3 4">
    <name type="scientific">Nitrosotalea devaniterrae</name>
    <dbReference type="NCBI Taxonomy" id="1078905"/>
    <lineage>
        <taxon>Archaea</taxon>
        <taxon>Nitrososphaerota</taxon>
        <taxon>Nitrososphaeria</taxon>
        <taxon>Nitrosotaleales</taxon>
        <taxon>Nitrosotaleaceae</taxon>
        <taxon>Nitrosotalea</taxon>
    </lineage>
</organism>
<dbReference type="EMBL" id="LN890280">
    <property type="protein sequence ID" value="CUR51849.1"/>
    <property type="molecule type" value="Genomic_DNA"/>
</dbReference>
<dbReference type="GO" id="GO:0016757">
    <property type="term" value="F:glycosyltransferase activity"/>
    <property type="evidence" value="ECO:0007669"/>
    <property type="project" value="UniProtKB-KW"/>
</dbReference>
<evidence type="ECO:0000313" key="3">
    <source>
        <dbReference type="EMBL" id="CUR51849.1"/>
    </source>
</evidence>
<dbReference type="PANTHER" id="PTHR43363:SF2">
    <property type="entry name" value="PHOSPHORIBOSYLTRANSFERASE"/>
    <property type="match status" value="1"/>
</dbReference>
<evidence type="ECO:0000256" key="2">
    <source>
        <dbReference type="ARBA" id="ARBA00022679"/>
    </source>
</evidence>
<accession>A0A128A3C5</accession>
<dbReference type="KEGG" id="ndv:NDEV_1084"/>
<reference evidence="4" key="1">
    <citation type="submission" date="2015-10" db="EMBL/GenBank/DDBJ databases">
        <authorList>
            <person name="Lehtovirta-Morley L.E."/>
            <person name="Vieille C."/>
        </authorList>
    </citation>
    <scope>NUCLEOTIDE SEQUENCE [LARGE SCALE GENOMIC DNA]</scope>
</reference>
<dbReference type="Gene3D" id="3.40.50.2020">
    <property type="match status" value="2"/>
</dbReference>
<keyword evidence="4" id="KW-1185">Reference proteome</keyword>
<proteinExistence type="predicted"/>
<keyword evidence="1 3" id="KW-0328">Glycosyltransferase</keyword>
<dbReference type="SUPFAM" id="SSF53271">
    <property type="entry name" value="PRTase-like"/>
    <property type="match status" value="1"/>
</dbReference>
<protein>
    <submittedName>
        <fullName evidence="3">Phosphoribosyltransferase-like protein</fullName>
    </submittedName>
</protein>
<dbReference type="Proteomes" id="UP000196239">
    <property type="component" value="Chromosome 1"/>
</dbReference>
<dbReference type="CDD" id="cd06223">
    <property type="entry name" value="PRTases_typeI"/>
    <property type="match status" value="1"/>
</dbReference>